<evidence type="ECO:0000313" key="1">
    <source>
        <dbReference type="EMBL" id="GGM08888.1"/>
    </source>
</evidence>
<dbReference type="AlphaFoldDB" id="A0A917WJ42"/>
<gene>
    <name evidence="1" type="ORF">GCM10007977_007530</name>
</gene>
<comment type="caution">
    <text evidence="1">The sequence shown here is derived from an EMBL/GenBank/DDBJ whole genome shotgun (WGS) entry which is preliminary data.</text>
</comment>
<name>A0A917WJ42_9ACTN</name>
<dbReference type="RefSeq" id="WP_190248254.1">
    <property type="nucleotide sequence ID" value="NZ_BMPI01000003.1"/>
</dbReference>
<sequence>MDTTPPEDVFVVPPAWHRHIHPRQGAPVGYRADPGWPDAVARLLADDALVRKSPGSTRPVARIEPGLVHHDPTAVPEQTVAAVWGTDLDGADHVRLGDLDPVVASEIIRDDEETAP</sequence>
<proteinExistence type="predicted"/>
<dbReference type="Proteomes" id="UP000642070">
    <property type="component" value="Unassembled WGS sequence"/>
</dbReference>
<dbReference type="EMBL" id="BMPI01000003">
    <property type="protein sequence ID" value="GGM08888.1"/>
    <property type="molecule type" value="Genomic_DNA"/>
</dbReference>
<organism evidence="1 2">
    <name type="scientific">Dactylosporangium sucinum</name>
    <dbReference type="NCBI Taxonomy" id="1424081"/>
    <lineage>
        <taxon>Bacteria</taxon>
        <taxon>Bacillati</taxon>
        <taxon>Actinomycetota</taxon>
        <taxon>Actinomycetes</taxon>
        <taxon>Micromonosporales</taxon>
        <taxon>Micromonosporaceae</taxon>
        <taxon>Dactylosporangium</taxon>
    </lineage>
</organism>
<reference evidence="1" key="1">
    <citation type="journal article" date="2014" name="Int. J. Syst. Evol. Microbiol.">
        <title>Complete genome sequence of Corynebacterium casei LMG S-19264T (=DSM 44701T), isolated from a smear-ripened cheese.</title>
        <authorList>
            <consortium name="US DOE Joint Genome Institute (JGI-PGF)"/>
            <person name="Walter F."/>
            <person name="Albersmeier A."/>
            <person name="Kalinowski J."/>
            <person name="Ruckert C."/>
        </authorList>
    </citation>
    <scope>NUCLEOTIDE SEQUENCE</scope>
    <source>
        <strain evidence="1">JCM 19831</strain>
    </source>
</reference>
<accession>A0A917WJ42</accession>
<evidence type="ECO:0000313" key="2">
    <source>
        <dbReference type="Proteomes" id="UP000642070"/>
    </source>
</evidence>
<protein>
    <submittedName>
        <fullName evidence="1">Uncharacterized protein</fullName>
    </submittedName>
</protein>
<keyword evidence="2" id="KW-1185">Reference proteome</keyword>
<reference evidence="1" key="2">
    <citation type="submission" date="2020-09" db="EMBL/GenBank/DDBJ databases">
        <authorList>
            <person name="Sun Q."/>
            <person name="Ohkuma M."/>
        </authorList>
    </citation>
    <scope>NUCLEOTIDE SEQUENCE</scope>
    <source>
        <strain evidence="1">JCM 19831</strain>
    </source>
</reference>